<dbReference type="InterPro" id="IPR003749">
    <property type="entry name" value="ThiS/MoaD-like"/>
</dbReference>
<dbReference type="Proteomes" id="UP001310692">
    <property type="component" value="Unassembled WGS sequence"/>
</dbReference>
<reference evidence="1 2" key="1">
    <citation type="submission" date="2024-01" db="EMBL/GenBank/DDBJ databases">
        <title>Hyphobacterium bacterium isolated from marine sediment.</title>
        <authorList>
            <person name="Zhao S."/>
        </authorList>
    </citation>
    <scope>NUCLEOTIDE SEQUENCE [LARGE SCALE GENOMIC DNA]</scope>
    <source>
        <strain evidence="1 2">Y60-23</strain>
    </source>
</reference>
<evidence type="ECO:0000313" key="1">
    <source>
        <dbReference type="EMBL" id="MEE2565100.1"/>
    </source>
</evidence>
<dbReference type="RefSeq" id="WP_330194629.1">
    <property type="nucleotide sequence ID" value="NZ_JAZDRO010000001.1"/>
</dbReference>
<accession>A0ABU7LU75</accession>
<evidence type="ECO:0000313" key="2">
    <source>
        <dbReference type="Proteomes" id="UP001310692"/>
    </source>
</evidence>
<protein>
    <submittedName>
        <fullName evidence="1">MoaD/ThiS family protein</fullName>
    </submittedName>
</protein>
<sequence length="85" mass="9386">MKLTLEFFGPLRDRVGQASTVLTLVERPQSIPALIETLVPLLESGEALRDPHLRVAINDQFCSSAENLMLHDHDRVAFLSPFSGG</sequence>
<dbReference type="InterPro" id="IPR016155">
    <property type="entry name" value="Mopterin_synth/thiamin_S_b"/>
</dbReference>
<dbReference type="InterPro" id="IPR012675">
    <property type="entry name" value="Beta-grasp_dom_sf"/>
</dbReference>
<gene>
    <name evidence="1" type="ORF">V0U35_00270</name>
</gene>
<dbReference type="SUPFAM" id="SSF54285">
    <property type="entry name" value="MoaD/ThiS"/>
    <property type="match status" value="1"/>
</dbReference>
<dbReference type="EMBL" id="JAZDRO010000001">
    <property type="protein sequence ID" value="MEE2565100.1"/>
    <property type="molecule type" value="Genomic_DNA"/>
</dbReference>
<comment type="caution">
    <text evidence="1">The sequence shown here is derived from an EMBL/GenBank/DDBJ whole genome shotgun (WGS) entry which is preliminary data.</text>
</comment>
<proteinExistence type="predicted"/>
<name>A0ABU7LU75_9PROT</name>
<dbReference type="Pfam" id="PF02597">
    <property type="entry name" value="ThiS"/>
    <property type="match status" value="1"/>
</dbReference>
<keyword evidence="2" id="KW-1185">Reference proteome</keyword>
<dbReference type="Gene3D" id="3.10.20.30">
    <property type="match status" value="1"/>
</dbReference>
<organism evidence="1 2">
    <name type="scientific">Hyphobacterium marinum</name>
    <dbReference type="NCBI Taxonomy" id="3116574"/>
    <lineage>
        <taxon>Bacteria</taxon>
        <taxon>Pseudomonadati</taxon>
        <taxon>Pseudomonadota</taxon>
        <taxon>Alphaproteobacteria</taxon>
        <taxon>Maricaulales</taxon>
        <taxon>Maricaulaceae</taxon>
        <taxon>Hyphobacterium</taxon>
    </lineage>
</organism>